<gene>
    <name evidence="2" type="ORF">E2C01_097879</name>
</gene>
<name>A0A5B7K1I1_PORTR</name>
<dbReference type="AlphaFoldDB" id="A0A5B7K1I1"/>
<organism evidence="2 3">
    <name type="scientific">Portunus trituberculatus</name>
    <name type="common">Swimming crab</name>
    <name type="synonym">Neptunus trituberculatus</name>
    <dbReference type="NCBI Taxonomy" id="210409"/>
    <lineage>
        <taxon>Eukaryota</taxon>
        <taxon>Metazoa</taxon>
        <taxon>Ecdysozoa</taxon>
        <taxon>Arthropoda</taxon>
        <taxon>Crustacea</taxon>
        <taxon>Multicrustacea</taxon>
        <taxon>Malacostraca</taxon>
        <taxon>Eumalacostraca</taxon>
        <taxon>Eucarida</taxon>
        <taxon>Decapoda</taxon>
        <taxon>Pleocyemata</taxon>
        <taxon>Brachyura</taxon>
        <taxon>Eubrachyura</taxon>
        <taxon>Portunoidea</taxon>
        <taxon>Portunidae</taxon>
        <taxon>Portuninae</taxon>
        <taxon>Portunus</taxon>
    </lineage>
</organism>
<dbReference type="EMBL" id="VSRR010130789">
    <property type="protein sequence ID" value="MPD02303.1"/>
    <property type="molecule type" value="Genomic_DNA"/>
</dbReference>
<comment type="caution">
    <text evidence="2">The sequence shown here is derived from an EMBL/GenBank/DDBJ whole genome shotgun (WGS) entry which is preliminary data.</text>
</comment>
<accession>A0A5B7K1I1</accession>
<feature type="compositionally biased region" description="Gly residues" evidence="1">
    <location>
        <begin position="9"/>
        <end position="18"/>
    </location>
</feature>
<reference evidence="2 3" key="1">
    <citation type="submission" date="2019-05" db="EMBL/GenBank/DDBJ databases">
        <title>Another draft genome of Portunus trituberculatus and its Hox gene families provides insights of decapod evolution.</title>
        <authorList>
            <person name="Jeong J.-H."/>
            <person name="Song I."/>
            <person name="Kim S."/>
            <person name="Choi T."/>
            <person name="Kim D."/>
            <person name="Ryu S."/>
            <person name="Kim W."/>
        </authorList>
    </citation>
    <scope>NUCLEOTIDE SEQUENCE [LARGE SCALE GENOMIC DNA]</scope>
    <source>
        <tissue evidence="2">Muscle</tissue>
    </source>
</reference>
<sequence length="79" mass="7618">MVRATVGARPGGRVGGTTGASSTGGVTLISASGEPHPLETGRSGRPGQGGCRSGGAAPRCAGWGKAGRGKGTWGGAWDR</sequence>
<feature type="region of interest" description="Disordered" evidence="1">
    <location>
        <begin position="1"/>
        <end position="79"/>
    </location>
</feature>
<keyword evidence="3" id="KW-1185">Reference proteome</keyword>
<protein>
    <submittedName>
        <fullName evidence="2">Uncharacterized protein</fullName>
    </submittedName>
</protein>
<feature type="compositionally biased region" description="Gly residues" evidence="1">
    <location>
        <begin position="44"/>
        <end position="53"/>
    </location>
</feature>
<proteinExistence type="predicted"/>
<dbReference type="Proteomes" id="UP000324222">
    <property type="component" value="Unassembled WGS sequence"/>
</dbReference>
<evidence type="ECO:0000256" key="1">
    <source>
        <dbReference type="SAM" id="MobiDB-lite"/>
    </source>
</evidence>
<evidence type="ECO:0000313" key="3">
    <source>
        <dbReference type="Proteomes" id="UP000324222"/>
    </source>
</evidence>
<evidence type="ECO:0000313" key="2">
    <source>
        <dbReference type="EMBL" id="MPD02303.1"/>
    </source>
</evidence>
<feature type="compositionally biased region" description="Gly residues" evidence="1">
    <location>
        <begin position="64"/>
        <end position="79"/>
    </location>
</feature>